<proteinExistence type="predicted"/>
<evidence type="ECO:0000313" key="3">
    <source>
        <dbReference type="Proteomes" id="UP000663193"/>
    </source>
</evidence>
<organism evidence="2 3">
    <name type="scientific">Phaeosphaeria nodorum (strain SN15 / ATCC MYA-4574 / FGSC 10173)</name>
    <name type="common">Glume blotch fungus</name>
    <name type="synonym">Parastagonospora nodorum</name>
    <dbReference type="NCBI Taxonomy" id="321614"/>
    <lineage>
        <taxon>Eukaryota</taxon>
        <taxon>Fungi</taxon>
        <taxon>Dikarya</taxon>
        <taxon>Ascomycota</taxon>
        <taxon>Pezizomycotina</taxon>
        <taxon>Dothideomycetes</taxon>
        <taxon>Pleosporomycetidae</taxon>
        <taxon>Pleosporales</taxon>
        <taxon>Pleosporineae</taxon>
        <taxon>Phaeosphaeriaceae</taxon>
        <taxon>Parastagonospora</taxon>
    </lineage>
</organism>
<feature type="region of interest" description="Disordered" evidence="1">
    <location>
        <begin position="73"/>
        <end position="98"/>
    </location>
</feature>
<protein>
    <submittedName>
        <fullName evidence="2">Uncharacterized protein</fullName>
    </submittedName>
</protein>
<dbReference type="VEuPathDB" id="FungiDB:JI435_200350"/>
<evidence type="ECO:0000256" key="1">
    <source>
        <dbReference type="SAM" id="MobiDB-lite"/>
    </source>
</evidence>
<evidence type="ECO:0000313" key="2">
    <source>
        <dbReference type="EMBL" id="QRC93708.1"/>
    </source>
</evidence>
<sequence length="118" mass="12918">MSSSARMHIHGCNGQAHVSRVSFPQLTPDENHANGLFYRRLCAQLAFVVSSPLLYKARAVFRIAHLENLVGIPSSRSYTSPSEQVDESGSRAPSASTWQPRSVWLLVQPCQPLATPTG</sequence>
<feature type="compositionally biased region" description="Polar residues" evidence="1">
    <location>
        <begin position="74"/>
        <end position="83"/>
    </location>
</feature>
<gene>
    <name evidence="2" type="ORF">JI435_200350</name>
</gene>
<dbReference type="AlphaFoldDB" id="A0A7U2EXK3"/>
<reference evidence="3" key="1">
    <citation type="journal article" date="2021" name="BMC Genomics">
        <title>Chromosome-level genome assembly and manually-curated proteome of model necrotroph Parastagonospora nodorum Sn15 reveals a genome-wide trove of candidate effector homologs, and redundancy of virulence-related functions within an accessory chromosome.</title>
        <authorList>
            <person name="Bertazzoni S."/>
            <person name="Jones D.A.B."/>
            <person name="Phan H.T."/>
            <person name="Tan K.-C."/>
            <person name="Hane J.K."/>
        </authorList>
    </citation>
    <scope>NUCLEOTIDE SEQUENCE [LARGE SCALE GENOMIC DNA]</scope>
    <source>
        <strain evidence="3">SN15 / ATCC MYA-4574 / FGSC 10173)</strain>
    </source>
</reference>
<keyword evidence="3" id="KW-1185">Reference proteome</keyword>
<name>A0A7U2EXK3_PHANO</name>
<accession>A0A7U2EXK3</accession>
<dbReference type="EMBL" id="CP069025">
    <property type="protein sequence ID" value="QRC93708.1"/>
    <property type="molecule type" value="Genomic_DNA"/>
</dbReference>
<dbReference type="Proteomes" id="UP000663193">
    <property type="component" value="Chromosome 3"/>
</dbReference>